<dbReference type="GO" id="GO:0005524">
    <property type="term" value="F:ATP binding"/>
    <property type="evidence" value="ECO:0007669"/>
    <property type="project" value="UniProtKB-UniRule"/>
</dbReference>
<protein>
    <submittedName>
        <fullName evidence="4">Alpha-L-glutamate ligase-related protein</fullName>
    </submittedName>
</protein>
<dbReference type="GO" id="GO:0005737">
    <property type="term" value="C:cytoplasm"/>
    <property type="evidence" value="ECO:0007669"/>
    <property type="project" value="TreeGrafter"/>
</dbReference>
<dbReference type="PANTHER" id="PTHR21621:SF0">
    <property type="entry name" value="BETA-CITRYLGLUTAMATE SYNTHASE B-RELATED"/>
    <property type="match status" value="1"/>
</dbReference>
<dbReference type="InterPro" id="IPR011758">
    <property type="entry name" value="RimK-rel_E_lig"/>
</dbReference>
<keyword evidence="2" id="KW-0547">Nucleotide-binding</keyword>
<keyword evidence="1" id="KW-0464">Manganese</keyword>
<dbReference type="GO" id="GO:0018169">
    <property type="term" value="F:ribosomal S6-glutamic acid ligase activity"/>
    <property type="evidence" value="ECO:0007669"/>
    <property type="project" value="TreeGrafter"/>
</dbReference>
<name>A0A1G9YNG8_9GAMM</name>
<keyword evidence="4" id="KW-0436">Ligase</keyword>
<sequence length="332" mass="36508">MSWLSNWTWPSQLRDKGIVGMNRRNIRYIGRYNNRRLYPLVDDKLKTKLLAERYGITSPALIGTVETQFGVKHISQMLTGHHGFVIKPAKGSGGKGILVIEKVEDGDFIKPSGVRQTIVDIERHVSNILSGLYSLGGSPDVAVVETLINFDESMMAYTYEGVPDIRVIIFKGYPVMAMMRLSTAASDGKANLHQGAVGVGLNMATGAALRGVQFDRPCFVHPDTGHELASLVVPQWKTLLDLAAGCYEMTGLGYLGTDMVLDREHGPMLLELNARPGLAIQMTNGEGLRRRLDLIERQPEGVPVQERVAFAQHHFARKSELIDPSDTPSASA</sequence>
<dbReference type="InterPro" id="IPR039523">
    <property type="entry name" value="RimK-rel_E_lig_ATP-grasp"/>
</dbReference>
<accession>A0A1G9YNG8</accession>
<evidence type="ECO:0000256" key="1">
    <source>
        <dbReference type="ARBA" id="ARBA00023211"/>
    </source>
</evidence>
<evidence type="ECO:0000259" key="3">
    <source>
        <dbReference type="PROSITE" id="PS50975"/>
    </source>
</evidence>
<dbReference type="STRING" id="416873.SAMN04487951_102259"/>
<dbReference type="GO" id="GO:0046872">
    <property type="term" value="F:metal ion binding"/>
    <property type="evidence" value="ECO:0007669"/>
    <property type="project" value="InterPro"/>
</dbReference>
<evidence type="ECO:0000313" key="4">
    <source>
        <dbReference type="EMBL" id="SDN10709.1"/>
    </source>
</evidence>
<dbReference type="EMBL" id="FNII01000002">
    <property type="protein sequence ID" value="SDN10709.1"/>
    <property type="molecule type" value="Genomic_DNA"/>
</dbReference>
<keyword evidence="2" id="KW-0067">ATP-binding</keyword>
<dbReference type="RefSeq" id="WP_089702429.1">
    <property type="nucleotide sequence ID" value="NZ_FNII01000002.1"/>
</dbReference>
<dbReference type="Pfam" id="PF14397">
    <property type="entry name" value="ATPgrasp_ST"/>
    <property type="match status" value="1"/>
</dbReference>
<dbReference type="PROSITE" id="PS50975">
    <property type="entry name" value="ATP_GRASP"/>
    <property type="match status" value="1"/>
</dbReference>
<gene>
    <name evidence="4" type="ORF">SAMN04487951_102259</name>
</gene>
<dbReference type="SUPFAM" id="SSF56059">
    <property type="entry name" value="Glutathione synthetase ATP-binding domain-like"/>
    <property type="match status" value="1"/>
</dbReference>
<organism evidence="4 5">
    <name type="scientific">Vreelandella arcis</name>
    <dbReference type="NCBI Taxonomy" id="416873"/>
    <lineage>
        <taxon>Bacteria</taxon>
        <taxon>Pseudomonadati</taxon>
        <taxon>Pseudomonadota</taxon>
        <taxon>Gammaproteobacteria</taxon>
        <taxon>Oceanospirillales</taxon>
        <taxon>Halomonadaceae</taxon>
        <taxon>Vreelandella</taxon>
    </lineage>
</organism>
<dbReference type="PANTHER" id="PTHR21621">
    <property type="entry name" value="RIBOSOMAL PROTEIN S6 MODIFICATION PROTEIN"/>
    <property type="match status" value="1"/>
</dbReference>
<reference evidence="5" key="1">
    <citation type="submission" date="2016-10" db="EMBL/GenBank/DDBJ databases">
        <authorList>
            <person name="Varghese N."/>
            <person name="Submissions S."/>
        </authorList>
    </citation>
    <scope>NUCLEOTIDE SEQUENCE [LARGE SCALE GENOMIC DNA]</scope>
    <source>
        <strain evidence="5">CGMCC 1.6494</strain>
    </source>
</reference>
<dbReference type="Gene3D" id="3.30.470.20">
    <property type="entry name" value="ATP-grasp fold, B domain"/>
    <property type="match status" value="1"/>
</dbReference>
<proteinExistence type="predicted"/>
<dbReference type="OrthoDB" id="336227at2"/>
<dbReference type="AlphaFoldDB" id="A0A1G9YNG8"/>
<evidence type="ECO:0000256" key="2">
    <source>
        <dbReference type="PROSITE-ProRule" id="PRU00409"/>
    </source>
</evidence>
<dbReference type="Proteomes" id="UP000199677">
    <property type="component" value="Unassembled WGS sequence"/>
</dbReference>
<keyword evidence="5" id="KW-1185">Reference proteome</keyword>
<dbReference type="NCBIfam" id="TIGR02291">
    <property type="entry name" value="rimK_rel_E_lig"/>
    <property type="match status" value="1"/>
</dbReference>
<dbReference type="GO" id="GO:0009432">
    <property type="term" value="P:SOS response"/>
    <property type="evidence" value="ECO:0007669"/>
    <property type="project" value="TreeGrafter"/>
</dbReference>
<feature type="domain" description="ATP-grasp" evidence="3">
    <location>
        <begin position="48"/>
        <end position="303"/>
    </location>
</feature>
<dbReference type="InterPro" id="IPR011761">
    <property type="entry name" value="ATP-grasp"/>
</dbReference>
<evidence type="ECO:0000313" key="5">
    <source>
        <dbReference type="Proteomes" id="UP000199677"/>
    </source>
</evidence>